<accession>A0A091TWD4</accession>
<reference evidence="1 2" key="1">
    <citation type="submission" date="2014-04" db="EMBL/GenBank/DDBJ databases">
        <title>Genome evolution of avian class.</title>
        <authorList>
            <person name="Zhang G."/>
            <person name="Li C."/>
        </authorList>
    </citation>
    <scope>NUCLEOTIDE SEQUENCE [LARGE SCALE GENOMIC DNA]</scope>
    <source>
        <strain evidence="1">BGI_N335</strain>
    </source>
</reference>
<dbReference type="SUPFAM" id="SSF50494">
    <property type="entry name" value="Trypsin-like serine proteases"/>
    <property type="match status" value="1"/>
</dbReference>
<protein>
    <submittedName>
        <fullName evidence="1">Chymotrypsin-like protease CTRL-1</fullName>
    </submittedName>
</protein>
<organism evidence="1 2">
    <name type="scientific">Phaethon lepturus</name>
    <name type="common">White-tailed tropicbird</name>
    <dbReference type="NCBI Taxonomy" id="97097"/>
    <lineage>
        <taxon>Eukaryota</taxon>
        <taxon>Metazoa</taxon>
        <taxon>Chordata</taxon>
        <taxon>Craniata</taxon>
        <taxon>Vertebrata</taxon>
        <taxon>Euteleostomi</taxon>
        <taxon>Archelosauria</taxon>
        <taxon>Archosauria</taxon>
        <taxon>Dinosauria</taxon>
        <taxon>Saurischia</taxon>
        <taxon>Theropoda</taxon>
        <taxon>Coelurosauria</taxon>
        <taxon>Aves</taxon>
        <taxon>Neognathae</taxon>
        <taxon>Neoaves</taxon>
        <taxon>Phaethontimorphae</taxon>
        <taxon>Phaethontiformes</taxon>
        <taxon>Phaethontidae</taxon>
        <taxon>Phaethon</taxon>
    </lineage>
</organism>
<dbReference type="PhylomeDB" id="A0A091TWD4"/>
<dbReference type="GO" id="GO:0006508">
    <property type="term" value="P:proteolysis"/>
    <property type="evidence" value="ECO:0007669"/>
    <property type="project" value="UniProtKB-KW"/>
</dbReference>
<dbReference type="EMBL" id="KK466040">
    <property type="protein sequence ID" value="KFQ81885.1"/>
    <property type="molecule type" value="Genomic_DNA"/>
</dbReference>
<evidence type="ECO:0000313" key="2">
    <source>
        <dbReference type="Proteomes" id="UP000053638"/>
    </source>
</evidence>
<dbReference type="InterPro" id="IPR043504">
    <property type="entry name" value="Peptidase_S1_PA_chymotrypsin"/>
</dbReference>
<evidence type="ECO:0000313" key="1">
    <source>
        <dbReference type="EMBL" id="KFQ81885.1"/>
    </source>
</evidence>
<proteinExistence type="predicted"/>
<feature type="non-terminal residue" evidence="1">
    <location>
        <position position="40"/>
    </location>
</feature>
<feature type="non-terminal residue" evidence="1">
    <location>
        <position position="1"/>
    </location>
</feature>
<keyword evidence="1" id="KW-0378">Hydrolase</keyword>
<dbReference type="Gene3D" id="2.40.10.10">
    <property type="entry name" value="Trypsin-like serine proteases"/>
    <property type="match status" value="1"/>
</dbReference>
<dbReference type="Proteomes" id="UP000053638">
    <property type="component" value="Unassembled WGS sequence"/>
</dbReference>
<name>A0A091TWD4_PHALP</name>
<dbReference type="InterPro" id="IPR009003">
    <property type="entry name" value="Peptidase_S1_PA"/>
</dbReference>
<dbReference type="GO" id="GO:0008233">
    <property type="term" value="F:peptidase activity"/>
    <property type="evidence" value="ECO:0007669"/>
    <property type="project" value="UniProtKB-KW"/>
</dbReference>
<sequence length="40" mass="4222">AGCGVPAISPSVCYSERIINGQNAVPGSWPWQVSLQVRHG</sequence>
<gene>
    <name evidence="1" type="ORF">N335_07112</name>
</gene>
<dbReference type="AlphaFoldDB" id="A0A091TWD4"/>
<keyword evidence="2" id="KW-1185">Reference proteome</keyword>
<keyword evidence="1" id="KW-0645">Protease</keyword>